<dbReference type="InterPro" id="IPR046341">
    <property type="entry name" value="SET_dom_sf"/>
</dbReference>
<sequence>MQPQLGSLLVPAAALINHSCCPNAHHLSEGPELVLRSYRKIAKNEEITIAYINTAQLFEERQEKLSASYAFTCQCAKCADGSEMQEVLTGDPILDEHVYLAKSQLDTLEHASTDPGQDLISLEANVRQTFRSLSSRKPWPISLPPIPMIHVKLAIRFEDEQQWERALHYWLKIVYLIDPLRYPDRLDAHRVVDLMWLSQLEGRISHTIQTDSSVKATFDSIESSLSLAQWAHNIQLKDDAAASLGPNHIIFKVAAHFDKEMEGKMMASMGIEESAWQSEALKEMRAERFKVAERRLLEWAGVDVSVKTV</sequence>
<evidence type="ECO:0000313" key="3">
    <source>
        <dbReference type="Proteomes" id="UP000664534"/>
    </source>
</evidence>
<dbReference type="OrthoDB" id="265717at2759"/>
<organism evidence="2 3">
    <name type="scientific">Imshaugia aleurites</name>
    <dbReference type="NCBI Taxonomy" id="172621"/>
    <lineage>
        <taxon>Eukaryota</taxon>
        <taxon>Fungi</taxon>
        <taxon>Dikarya</taxon>
        <taxon>Ascomycota</taxon>
        <taxon>Pezizomycotina</taxon>
        <taxon>Lecanoromycetes</taxon>
        <taxon>OSLEUM clade</taxon>
        <taxon>Lecanoromycetidae</taxon>
        <taxon>Lecanorales</taxon>
        <taxon>Lecanorineae</taxon>
        <taxon>Parmeliaceae</taxon>
        <taxon>Imshaugia</taxon>
    </lineage>
</organism>
<dbReference type="InterPro" id="IPR050869">
    <property type="entry name" value="H3K4_H4K5_MeTrfase"/>
</dbReference>
<dbReference type="PROSITE" id="PS50280">
    <property type="entry name" value="SET"/>
    <property type="match status" value="1"/>
</dbReference>
<reference evidence="2" key="1">
    <citation type="submission" date="2021-03" db="EMBL/GenBank/DDBJ databases">
        <authorList>
            <person name="Tagirdzhanova G."/>
        </authorList>
    </citation>
    <scope>NUCLEOTIDE SEQUENCE</scope>
</reference>
<dbReference type="CDD" id="cd20071">
    <property type="entry name" value="SET_SMYD"/>
    <property type="match status" value="1"/>
</dbReference>
<dbReference type="Gene3D" id="2.170.270.10">
    <property type="entry name" value="SET domain"/>
    <property type="match status" value="1"/>
</dbReference>
<evidence type="ECO:0000313" key="2">
    <source>
        <dbReference type="EMBL" id="CAF9939416.1"/>
    </source>
</evidence>
<keyword evidence="3" id="KW-1185">Reference proteome</keyword>
<comment type="caution">
    <text evidence="2">The sequence shown here is derived from an EMBL/GenBank/DDBJ whole genome shotgun (WGS) entry which is preliminary data.</text>
</comment>
<feature type="domain" description="SET" evidence="1">
    <location>
        <begin position="1"/>
        <end position="52"/>
    </location>
</feature>
<dbReference type="InterPro" id="IPR001214">
    <property type="entry name" value="SET_dom"/>
</dbReference>
<protein>
    <recommendedName>
        <fullName evidence="1">SET domain-containing protein</fullName>
    </recommendedName>
</protein>
<evidence type="ECO:0000259" key="1">
    <source>
        <dbReference type="PROSITE" id="PS50280"/>
    </source>
</evidence>
<dbReference type="Pfam" id="PF00856">
    <property type="entry name" value="SET"/>
    <property type="match status" value="1"/>
</dbReference>
<accession>A0A8H3J2D0</accession>
<dbReference type="GO" id="GO:0005634">
    <property type="term" value="C:nucleus"/>
    <property type="evidence" value="ECO:0007669"/>
    <property type="project" value="TreeGrafter"/>
</dbReference>
<proteinExistence type="predicted"/>
<dbReference type="EMBL" id="CAJPDT010000118">
    <property type="protein sequence ID" value="CAF9939416.1"/>
    <property type="molecule type" value="Genomic_DNA"/>
</dbReference>
<dbReference type="AlphaFoldDB" id="A0A8H3J2D0"/>
<dbReference type="PANTHER" id="PTHR12197">
    <property type="entry name" value="HISTONE-LYSINE N-METHYLTRANSFERASE SMYD"/>
    <property type="match status" value="1"/>
</dbReference>
<dbReference type="PANTHER" id="PTHR12197:SF251">
    <property type="entry name" value="EG:BACR7C10.4 PROTEIN"/>
    <property type="match status" value="1"/>
</dbReference>
<name>A0A8H3J2D0_9LECA</name>
<gene>
    <name evidence="2" type="ORF">IMSHALPRED_001341</name>
</gene>
<dbReference type="SUPFAM" id="SSF82199">
    <property type="entry name" value="SET domain"/>
    <property type="match status" value="1"/>
</dbReference>
<dbReference type="Proteomes" id="UP000664534">
    <property type="component" value="Unassembled WGS sequence"/>
</dbReference>